<dbReference type="Proteomes" id="UP000824533">
    <property type="component" value="Linkage Group LG06"/>
</dbReference>
<comment type="caution">
    <text evidence="1">The sequence shown here is derived from an EMBL/GenBank/DDBJ whole genome shotgun (WGS) entry which is preliminary data.</text>
</comment>
<dbReference type="EMBL" id="CM034392">
    <property type="protein sequence ID" value="KAJ0180576.1"/>
    <property type="molecule type" value="Genomic_DNA"/>
</dbReference>
<keyword evidence="2" id="KW-1185">Reference proteome</keyword>
<name>A0ACC1D9W6_9NEOP</name>
<accession>A0ACC1D9W6</accession>
<evidence type="ECO:0000313" key="2">
    <source>
        <dbReference type="Proteomes" id="UP000824533"/>
    </source>
</evidence>
<gene>
    <name evidence="1" type="ORF">K1T71_003980</name>
</gene>
<reference evidence="1 2" key="1">
    <citation type="journal article" date="2021" name="Front. Genet.">
        <title>Chromosome-Level Genome Assembly Reveals Significant Gene Expansion in the Toll and IMD Signaling Pathways of Dendrolimus kikuchii.</title>
        <authorList>
            <person name="Zhou J."/>
            <person name="Wu P."/>
            <person name="Xiong Z."/>
            <person name="Liu N."/>
            <person name="Zhao N."/>
            <person name="Ji M."/>
            <person name="Qiu Y."/>
            <person name="Yang B."/>
        </authorList>
    </citation>
    <scope>NUCLEOTIDE SEQUENCE [LARGE SCALE GENOMIC DNA]</scope>
    <source>
        <strain evidence="1">Ann1</strain>
    </source>
</reference>
<protein>
    <submittedName>
        <fullName evidence="1">Uncharacterized protein</fullName>
    </submittedName>
</protein>
<proteinExistence type="predicted"/>
<sequence length="524" mass="55364">MDLKLIIFSFLLLMTIFADGKKISIGRSVSSSRGGSRKNNHKPQPAPTSISYPQQSQPKPTLFGWQEKPSRKAETSWQTKPSSSGQSHSYPSSQTGLSGQSPPKPNQDIVPKSGSQSHSYPVSGTGMSGQNQPNNQGVQKIASNSHSYPASPTGMSGQSQPKQPPSYQESMQKNSGYPTQQQGGLSGSATGTNMQSHGSGYPQQGTGYSQYNNGPHNSGGAPSPNSPPGYSPGSYGGSNYGNQYHHPQRPPPPPYNNFGSNYGGPSGNGMYNPSYTPQMPGYFGNYGQNKGFSGVSRTRSALTGVGIAGAGVGTLLTGLALWNLARSTGQHHHTVIYDNRGQPVAVAPANNTDPVVDPMLANLVNCTLTISNGNTTEILAIPCAIASSFSPDASVHDVDNNNNSNDNTKCIVTVVTKSLKEYMTTISCSTLLNTAVENNVTEPPLIAEEMKEINSTVYPPNTSEGHLEPVALNLTDSHSDAKLNCTPIPGEIRDPINPCYSVTHNLEVLPLSTTIKTPVSGTAK</sequence>
<evidence type="ECO:0000313" key="1">
    <source>
        <dbReference type="EMBL" id="KAJ0180576.1"/>
    </source>
</evidence>
<organism evidence="1 2">
    <name type="scientific">Dendrolimus kikuchii</name>
    <dbReference type="NCBI Taxonomy" id="765133"/>
    <lineage>
        <taxon>Eukaryota</taxon>
        <taxon>Metazoa</taxon>
        <taxon>Ecdysozoa</taxon>
        <taxon>Arthropoda</taxon>
        <taxon>Hexapoda</taxon>
        <taxon>Insecta</taxon>
        <taxon>Pterygota</taxon>
        <taxon>Neoptera</taxon>
        <taxon>Endopterygota</taxon>
        <taxon>Lepidoptera</taxon>
        <taxon>Glossata</taxon>
        <taxon>Ditrysia</taxon>
        <taxon>Bombycoidea</taxon>
        <taxon>Lasiocampidae</taxon>
        <taxon>Dendrolimus</taxon>
    </lineage>
</organism>